<keyword evidence="2" id="KW-0238">DNA-binding</keyword>
<comment type="caution">
    <text evidence="7">The sequence shown here is derived from an EMBL/GenBank/DDBJ whole genome shotgun (WGS) entry which is preliminary data.</text>
</comment>
<keyword evidence="4" id="KW-0597">Phosphoprotein</keyword>
<dbReference type="RefSeq" id="WP_089515913.1">
    <property type="nucleotide sequence ID" value="NZ_NJGG01000002.1"/>
</dbReference>
<dbReference type="Pfam" id="PF00196">
    <property type="entry name" value="GerE"/>
    <property type="match status" value="1"/>
</dbReference>
<reference evidence="7 8" key="1">
    <citation type="submission" date="2017-06" db="EMBL/GenBank/DDBJ databases">
        <title>Reclassification of a Polynucleobacter cosmopolitanus strain isolated from tropical Lake Victoria as Polynucleobacter victoriensis comb. nov.</title>
        <authorList>
            <person name="Hahn M.W."/>
        </authorList>
    </citation>
    <scope>NUCLEOTIDE SEQUENCE [LARGE SCALE GENOMIC DNA]</scope>
    <source>
        <strain evidence="7 8">MWH-MoIso2</strain>
    </source>
</reference>
<dbReference type="InterPro" id="IPR016032">
    <property type="entry name" value="Sig_transdc_resp-reg_C-effctor"/>
</dbReference>
<accession>A0A229FTQ7</accession>
<dbReference type="OrthoDB" id="9802186at2"/>
<dbReference type="PRINTS" id="PR00038">
    <property type="entry name" value="HTHLUXR"/>
</dbReference>
<dbReference type="SUPFAM" id="SSF46894">
    <property type="entry name" value="C-terminal effector domain of the bipartite response regulators"/>
    <property type="match status" value="1"/>
</dbReference>
<dbReference type="Pfam" id="PF00072">
    <property type="entry name" value="Response_reg"/>
    <property type="match status" value="1"/>
</dbReference>
<dbReference type="PANTHER" id="PTHR44688">
    <property type="entry name" value="DNA-BINDING TRANSCRIPTIONAL ACTIVATOR DEVR_DOSR"/>
    <property type="match status" value="1"/>
</dbReference>
<dbReference type="PANTHER" id="PTHR44688:SF16">
    <property type="entry name" value="DNA-BINDING TRANSCRIPTIONAL ACTIVATOR DEVR_DOSR"/>
    <property type="match status" value="1"/>
</dbReference>
<keyword evidence="3" id="KW-0804">Transcription</keyword>
<evidence type="ECO:0000256" key="1">
    <source>
        <dbReference type="ARBA" id="ARBA00023015"/>
    </source>
</evidence>
<dbReference type="SMART" id="SM00448">
    <property type="entry name" value="REC"/>
    <property type="match status" value="1"/>
</dbReference>
<sequence length="204" mass="23004">MSEIGHIYIIDDDASMRSSLTRMLKSCGYSIESHESPESFLEKSIPVSPATILLDMRMPIMSGVDLQKKLKEMGRETPIIFISGESMPHEIVVSMKQGAVDFLFKPFNLDDLLRCIGTAIEKDKEIFQSMTQSLTINQRYDSLTPREKEVCALLVEGLMNKDVAVRLGTTDATIKVHKSRVMEKMRATSLQELVRLYGSVKNKL</sequence>
<dbReference type="GO" id="GO:0000160">
    <property type="term" value="P:phosphorelay signal transduction system"/>
    <property type="evidence" value="ECO:0007669"/>
    <property type="project" value="InterPro"/>
</dbReference>
<dbReference type="AlphaFoldDB" id="A0A229FTQ7"/>
<evidence type="ECO:0000259" key="5">
    <source>
        <dbReference type="PROSITE" id="PS50043"/>
    </source>
</evidence>
<keyword evidence="8" id="KW-1185">Reference proteome</keyword>
<dbReference type="InterPro" id="IPR011006">
    <property type="entry name" value="CheY-like_superfamily"/>
</dbReference>
<dbReference type="PROSITE" id="PS50110">
    <property type="entry name" value="RESPONSE_REGULATORY"/>
    <property type="match status" value="1"/>
</dbReference>
<dbReference type="PROSITE" id="PS50043">
    <property type="entry name" value="HTH_LUXR_2"/>
    <property type="match status" value="1"/>
</dbReference>
<dbReference type="InterPro" id="IPR036388">
    <property type="entry name" value="WH-like_DNA-bd_sf"/>
</dbReference>
<evidence type="ECO:0000256" key="4">
    <source>
        <dbReference type="PROSITE-ProRule" id="PRU00169"/>
    </source>
</evidence>
<evidence type="ECO:0000313" key="8">
    <source>
        <dbReference type="Proteomes" id="UP000215188"/>
    </source>
</evidence>
<dbReference type="Gene3D" id="1.10.10.10">
    <property type="entry name" value="Winged helix-like DNA-binding domain superfamily/Winged helix DNA-binding domain"/>
    <property type="match status" value="1"/>
</dbReference>
<organism evidence="7 8">
    <name type="scientific">Polynucleobacter cosmopolitanus</name>
    <dbReference type="NCBI Taxonomy" id="351345"/>
    <lineage>
        <taxon>Bacteria</taxon>
        <taxon>Pseudomonadati</taxon>
        <taxon>Pseudomonadota</taxon>
        <taxon>Betaproteobacteria</taxon>
        <taxon>Burkholderiales</taxon>
        <taxon>Burkholderiaceae</taxon>
        <taxon>Polynucleobacter</taxon>
    </lineage>
</organism>
<keyword evidence="1" id="KW-0805">Transcription regulation</keyword>
<proteinExistence type="predicted"/>
<evidence type="ECO:0000259" key="6">
    <source>
        <dbReference type="PROSITE" id="PS50110"/>
    </source>
</evidence>
<dbReference type="GO" id="GO:0006355">
    <property type="term" value="P:regulation of DNA-templated transcription"/>
    <property type="evidence" value="ECO:0007669"/>
    <property type="project" value="InterPro"/>
</dbReference>
<feature type="domain" description="HTH luxR-type" evidence="5">
    <location>
        <begin position="136"/>
        <end position="201"/>
    </location>
</feature>
<protein>
    <submittedName>
        <fullName evidence="7">Two-component system response regulator</fullName>
    </submittedName>
</protein>
<dbReference type="Proteomes" id="UP000215188">
    <property type="component" value="Unassembled WGS sequence"/>
</dbReference>
<name>A0A229FTQ7_9BURK</name>
<dbReference type="EMBL" id="NJGG01000002">
    <property type="protein sequence ID" value="OXL14938.1"/>
    <property type="molecule type" value="Genomic_DNA"/>
</dbReference>
<evidence type="ECO:0000256" key="3">
    <source>
        <dbReference type="ARBA" id="ARBA00023163"/>
    </source>
</evidence>
<dbReference type="GO" id="GO:0003677">
    <property type="term" value="F:DNA binding"/>
    <property type="evidence" value="ECO:0007669"/>
    <property type="project" value="UniProtKB-KW"/>
</dbReference>
<dbReference type="CDD" id="cd06170">
    <property type="entry name" value="LuxR_C_like"/>
    <property type="match status" value="1"/>
</dbReference>
<dbReference type="SUPFAM" id="SSF52172">
    <property type="entry name" value="CheY-like"/>
    <property type="match status" value="1"/>
</dbReference>
<dbReference type="SMART" id="SM00421">
    <property type="entry name" value="HTH_LUXR"/>
    <property type="match status" value="1"/>
</dbReference>
<gene>
    <name evidence="7" type="ORF">AOC33_06360</name>
</gene>
<feature type="modified residue" description="4-aspartylphosphate" evidence="4">
    <location>
        <position position="55"/>
    </location>
</feature>
<dbReference type="Gene3D" id="3.40.50.2300">
    <property type="match status" value="1"/>
</dbReference>
<dbReference type="InterPro" id="IPR001789">
    <property type="entry name" value="Sig_transdc_resp-reg_receiver"/>
</dbReference>
<evidence type="ECO:0000256" key="2">
    <source>
        <dbReference type="ARBA" id="ARBA00023125"/>
    </source>
</evidence>
<feature type="domain" description="Response regulatory" evidence="6">
    <location>
        <begin position="6"/>
        <end position="120"/>
    </location>
</feature>
<evidence type="ECO:0000313" key="7">
    <source>
        <dbReference type="EMBL" id="OXL14938.1"/>
    </source>
</evidence>
<dbReference type="InterPro" id="IPR000792">
    <property type="entry name" value="Tscrpt_reg_LuxR_C"/>
</dbReference>